<organism evidence="3 4">
    <name type="scientific">Falsirhodobacter algicola</name>
    <dbReference type="NCBI Taxonomy" id="2692330"/>
    <lineage>
        <taxon>Bacteria</taxon>
        <taxon>Pseudomonadati</taxon>
        <taxon>Pseudomonadota</taxon>
        <taxon>Alphaproteobacteria</taxon>
        <taxon>Rhodobacterales</taxon>
        <taxon>Paracoccaceae</taxon>
        <taxon>Falsirhodobacter</taxon>
    </lineage>
</organism>
<dbReference type="RefSeq" id="WP_211783554.1">
    <property type="nucleotide sequence ID" value="NZ_CP047289.1"/>
</dbReference>
<dbReference type="InterPro" id="IPR013320">
    <property type="entry name" value="ConA-like_dom_sf"/>
</dbReference>
<reference evidence="3" key="1">
    <citation type="submission" date="2020-01" db="EMBL/GenBank/DDBJ databases">
        <authorList>
            <person name="Yang Y."/>
            <person name="Kwon Y.M."/>
        </authorList>
    </citation>
    <scope>NUCLEOTIDE SEQUENCE</scope>
    <source>
        <strain evidence="3">PG104</strain>
    </source>
</reference>
<proteinExistence type="predicted"/>
<keyword evidence="1" id="KW-0732">Signal</keyword>
<name>A0A8J8MTU8_9RHOB</name>
<dbReference type="Pfam" id="PF08787">
    <property type="entry name" value="Alginate_lyase2"/>
    <property type="match status" value="1"/>
</dbReference>
<feature type="signal peptide" evidence="1">
    <location>
        <begin position="1"/>
        <end position="23"/>
    </location>
</feature>
<dbReference type="Gene3D" id="2.60.120.260">
    <property type="entry name" value="Galactose-binding domain-like"/>
    <property type="match status" value="1"/>
</dbReference>
<evidence type="ECO:0000256" key="1">
    <source>
        <dbReference type="SAM" id="SignalP"/>
    </source>
</evidence>
<dbReference type="KEGG" id="fap:GR316_08665"/>
<gene>
    <name evidence="3" type="ORF">GR316_08665</name>
</gene>
<dbReference type="SMART" id="SM00231">
    <property type="entry name" value="FA58C"/>
    <property type="match status" value="1"/>
</dbReference>
<evidence type="ECO:0000313" key="4">
    <source>
        <dbReference type="Proteomes" id="UP000679284"/>
    </source>
</evidence>
<accession>A0A8J8MTU8</accession>
<keyword evidence="4" id="KW-1185">Reference proteome</keyword>
<dbReference type="EMBL" id="CP047289">
    <property type="protein sequence ID" value="QUS36334.1"/>
    <property type="molecule type" value="Genomic_DNA"/>
</dbReference>
<dbReference type="AlphaFoldDB" id="A0A8J8MTU8"/>
<dbReference type="InterPro" id="IPR000421">
    <property type="entry name" value="FA58C"/>
</dbReference>
<feature type="chain" id="PRO_5035273635" evidence="1">
    <location>
        <begin position="24"/>
        <end position="483"/>
    </location>
</feature>
<feature type="domain" description="F5/8 type C" evidence="2">
    <location>
        <begin position="18"/>
        <end position="166"/>
    </location>
</feature>
<dbReference type="PROSITE" id="PS50022">
    <property type="entry name" value="FA58C_3"/>
    <property type="match status" value="1"/>
</dbReference>
<dbReference type="InterPro" id="IPR014895">
    <property type="entry name" value="Alginate_lyase_2"/>
</dbReference>
<evidence type="ECO:0000313" key="3">
    <source>
        <dbReference type="EMBL" id="QUS36334.1"/>
    </source>
</evidence>
<dbReference type="SUPFAM" id="SSF49785">
    <property type="entry name" value="Galactose-binding domain-like"/>
    <property type="match status" value="1"/>
</dbReference>
<dbReference type="Proteomes" id="UP000679284">
    <property type="component" value="Chromosome"/>
</dbReference>
<dbReference type="InterPro" id="IPR008979">
    <property type="entry name" value="Galactose-bd-like_sf"/>
</dbReference>
<dbReference type="Gene3D" id="2.60.120.200">
    <property type="match status" value="1"/>
</dbReference>
<evidence type="ECO:0000259" key="2">
    <source>
        <dbReference type="PROSITE" id="PS50022"/>
    </source>
</evidence>
<sequence>MFTDHRMKLIAIGAALLCGTAPAAVLAAECTNASQLAIASASDDGMYDDIYAPALAIDGKFQPDSRWSSEGAGKQLVLDMGSSQTVSGIGLAWYKGDERKSTYGVEVSADGDSWTPVIADAQSGGTTSAIERTDFDPVEARYVRVTGQGNEAGGWNSLLEVQLFGCGSAEIAATGDGSDVASAAGKGIHGLRTDAPPSENFDLSMWKLTLPADLDNDGKVDEVEENQLQGWSDERFFYTDPATGGMVFRTVPSGTTTSGSHYARSELREMIRAGDTSISTRNDDGTPNKNNWVFSSAPQDAQDMAGGVDGTLKATLSVNRVTRTGESGKVGRVIIGQIHAKDDEPIRLYYRKLPTNKYGSIYYAHEPVGQDDQYVEIIGDRSSNADNPDDGIALDETFSYEIKVDSEERDGVIHPMLHVSITRDDGTVVEAKPYDMTDSGYSNGTDFMYFKAGAYSQNNSITESPDRDFDQVTFYKLEATHGK</sequence>
<protein>
    <submittedName>
        <fullName evidence="3">Cyclic nucleotide-binding protein</fullName>
    </submittedName>
</protein>
<dbReference type="SUPFAM" id="SSF49899">
    <property type="entry name" value="Concanavalin A-like lectins/glucanases"/>
    <property type="match status" value="1"/>
</dbReference>
<dbReference type="Pfam" id="PF00754">
    <property type="entry name" value="F5_F8_type_C"/>
    <property type="match status" value="1"/>
</dbReference>